<dbReference type="WBParaSite" id="PSAMB.scaffold197size66919.g3591.t1">
    <property type="protein sequence ID" value="PSAMB.scaffold197size66919.g3591.t1"/>
    <property type="gene ID" value="PSAMB.scaffold197size66919.g3591"/>
</dbReference>
<feature type="signal peptide" evidence="2">
    <location>
        <begin position="1"/>
        <end position="18"/>
    </location>
</feature>
<dbReference type="AlphaFoldDB" id="A0A914VGI8"/>
<evidence type="ECO:0000256" key="1">
    <source>
        <dbReference type="SAM" id="MobiDB-lite"/>
    </source>
</evidence>
<feature type="region of interest" description="Disordered" evidence="1">
    <location>
        <begin position="159"/>
        <end position="210"/>
    </location>
</feature>
<name>A0A914VGI8_9BILA</name>
<feature type="compositionally biased region" description="Low complexity" evidence="1">
    <location>
        <begin position="194"/>
        <end position="210"/>
    </location>
</feature>
<feature type="chain" id="PRO_5037884474" evidence="2">
    <location>
        <begin position="19"/>
        <end position="238"/>
    </location>
</feature>
<feature type="compositionally biased region" description="Low complexity" evidence="1">
    <location>
        <begin position="160"/>
        <end position="186"/>
    </location>
</feature>
<reference evidence="4" key="1">
    <citation type="submission" date="2022-11" db="UniProtKB">
        <authorList>
            <consortium name="WormBaseParasite"/>
        </authorList>
    </citation>
    <scope>IDENTIFICATION</scope>
</reference>
<dbReference type="Proteomes" id="UP000887566">
    <property type="component" value="Unplaced"/>
</dbReference>
<keyword evidence="2" id="KW-0732">Signal</keyword>
<organism evidence="3 4">
    <name type="scientific">Plectus sambesii</name>
    <dbReference type="NCBI Taxonomy" id="2011161"/>
    <lineage>
        <taxon>Eukaryota</taxon>
        <taxon>Metazoa</taxon>
        <taxon>Ecdysozoa</taxon>
        <taxon>Nematoda</taxon>
        <taxon>Chromadorea</taxon>
        <taxon>Plectida</taxon>
        <taxon>Plectina</taxon>
        <taxon>Plectoidea</taxon>
        <taxon>Plectidae</taxon>
        <taxon>Plectus</taxon>
    </lineage>
</organism>
<sequence length="238" mass="26814">MAMLQLILIWAFIPSSLARSRQPPLSYDNLKRDDYDYQKNSDKQNLIHIDEATPVGMTIATILSPNHLPSDEKDLLVYIDKATDPVRHFAITNRDKLTVAKKFRREDDEYNLKIITSDKDGNIAGSQTIRVVLIKPNETEIDGINNAERWHKRLKRNIGTTTPTTHTTIHSTTHHPNPTTHSTTHSTTKHQNVTTHSTTRSTTRQTTTRSATSVKVSGIQIAIGLCCLIYVMASLTFT</sequence>
<evidence type="ECO:0000313" key="3">
    <source>
        <dbReference type="Proteomes" id="UP000887566"/>
    </source>
</evidence>
<keyword evidence="3" id="KW-1185">Reference proteome</keyword>
<accession>A0A914VGI8</accession>
<evidence type="ECO:0000313" key="4">
    <source>
        <dbReference type="WBParaSite" id="PSAMB.scaffold197size66919.g3591.t1"/>
    </source>
</evidence>
<evidence type="ECO:0000256" key="2">
    <source>
        <dbReference type="SAM" id="SignalP"/>
    </source>
</evidence>
<proteinExistence type="predicted"/>
<protein>
    <submittedName>
        <fullName evidence="4">Cadherin domain-containing protein</fullName>
    </submittedName>
</protein>